<dbReference type="Gene3D" id="2.120.10.30">
    <property type="entry name" value="TolB, C-terminal domain"/>
    <property type="match status" value="3"/>
</dbReference>
<dbReference type="GO" id="GO:0061630">
    <property type="term" value="F:ubiquitin protein ligase activity"/>
    <property type="evidence" value="ECO:0007669"/>
    <property type="project" value="TreeGrafter"/>
</dbReference>
<name>A0A0M0JFV2_9EUKA</name>
<dbReference type="GO" id="GO:0043161">
    <property type="term" value="P:proteasome-mediated ubiquitin-dependent protein catabolic process"/>
    <property type="evidence" value="ECO:0007669"/>
    <property type="project" value="TreeGrafter"/>
</dbReference>
<keyword evidence="1" id="KW-0677">Repeat</keyword>
<dbReference type="InterPro" id="IPR001258">
    <property type="entry name" value="NHL_repeat"/>
</dbReference>
<sequence length="495" mass="54195">MYEETALMDCRLIIHEKEEQADDVSQCCLMLAAADAVHCAPVVQHCIRVITRHFEAASHHESFLHVPRPLLVSLLADKELFVRSESEVLDAVLAWLDFDETRLPALPELATLIHWPQLPASRLAWLEIERPALFYPGTPLTEYCYEAYRYQALKRAPQRDEALLARLSCPRTRRRPRQRFNASQLAFVMAVGKKGQGQSEFNCPEGIALSSQGCIYVADSLNHRIQVFDSNGAFLRAFGQHGSSNGDFNMPGGVAVGSDEHGNEIVVVTDQGNGRLQLFNAEGEFLRVISSAGSEDGQLLEPTGVVISPKGDEVIVADYQNCRVQVFDLTGRFLRKFGSPGEGEGQFKHPSGIALSPDGHLVVADYQNDRLQCFDVATGRFLRTIGRPGDQAGEFERPFDVAIASDGHILATDYENHRVQILSPDGEYVSHFGTQGSGMTQFDSPGGVAVSVDGDVVVVTDCGNGRFHLYRDQSEMHPPAPPPAAAGPPRSKGGA</sequence>
<protein>
    <submittedName>
        <fullName evidence="5">NHL repeat containing protein</fullName>
    </submittedName>
</protein>
<dbReference type="Pfam" id="PF01436">
    <property type="entry name" value="NHL"/>
    <property type="match status" value="4"/>
</dbReference>
<dbReference type="InterPro" id="IPR011705">
    <property type="entry name" value="BACK"/>
</dbReference>
<dbReference type="PROSITE" id="PS51125">
    <property type="entry name" value="NHL"/>
    <property type="match status" value="5"/>
</dbReference>
<feature type="repeat" description="NHL" evidence="2">
    <location>
        <begin position="286"/>
        <end position="330"/>
    </location>
</feature>
<feature type="repeat" description="NHL" evidence="2">
    <location>
        <begin position="382"/>
        <end position="425"/>
    </location>
</feature>
<dbReference type="EMBL" id="JWZX01002972">
    <property type="protein sequence ID" value="KOO25456.1"/>
    <property type="molecule type" value="Genomic_DNA"/>
</dbReference>
<dbReference type="InterPro" id="IPR050952">
    <property type="entry name" value="TRIM-NHL_E3_ligases"/>
</dbReference>
<accession>A0A0M0JFV2</accession>
<keyword evidence="6" id="KW-1185">Reference proteome</keyword>
<reference evidence="6" key="1">
    <citation type="journal article" date="2015" name="PLoS Genet.">
        <title>Genome Sequence and Transcriptome Analyses of Chrysochromulina tobin: Metabolic Tools for Enhanced Algal Fitness in the Prominent Order Prymnesiales (Haptophyceae).</title>
        <authorList>
            <person name="Hovde B.T."/>
            <person name="Deodato C.R."/>
            <person name="Hunsperger H.M."/>
            <person name="Ryken S.A."/>
            <person name="Yost W."/>
            <person name="Jha R.K."/>
            <person name="Patterson J."/>
            <person name="Monnat R.J. Jr."/>
            <person name="Barlow S.B."/>
            <person name="Starkenburg S.R."/>
            <person name="Cattolico R.A."/>
        </authorList>
    </citation>
    <scope>NUCLEOTIDE SEQUENCE</scope>
    <source>
        <strain evidence="6">CCMP291</strain>
    </source>
</reference>
<evidence type="ECO:0000256" key="2">
    <source>
        <dbReference type="PROSITE-ProRule" id="PRU00504"/>
    </source>
</evidence>
<dbReference type="Proteomes" id="UP000037460">
    <property type="component" value="Unassembled WGS sequence"/>
</dbReference>
<proteinExistence type="predicted"/>
<dbReference type="SUPFAM" id="SSF63829">
    <property type="entry name" value="Calcium-dependent phosphotriesterase"/>
    <property type="match status" value="1"/>
</dbReference>
<feature type="repeat" description="NHL" evidence="2">
    <location>
        <begin position="334"/>
        <end position="377"/>
    </location>
</feature>
<comment type="caution">
    <text evidence="5">The sequence shown here is derived from an EMBL/GenBank/DDBJ whole genome shotgun (WGS) entry which is preliminary data.</text>
</comment>
<dbReference type="Pfam" id="PF07707">
    <property type="entry name" value="BACK"/>
    <property type="match status" value="1"/>
</dbReference>
<feature type="domain" description="BACK" evidence="4">
    <location>
        <begin position="28"/>
        <end position="127"/>
    </location>
</feature>
<evidence type="ECO:0000313" key="6">
    <source>
        <dbReference type="Proteomes" id="UP000037460"/>
    </source>
</evidence>
<dbReference type="CDD" id="cd18474">
    <property type="entry name" value="BACK_KLHL35"/>
    <property type="match status" value="1"/>
</dbReference>
<dbReference type="PANTHER" id="PTHR24104:SF47">
    <property type="entry name" value="E3 UBIQUITIN-PROTEIN LIGASE NHLRC1"/>
    <property type="match status" value="1"/>
</dbReference>
<dbReference type="AlphaFoldDB" id="A0A0M0JFV2"/>
<dbReference type="OrthoDB" id="342730at2759"/>
<evidence type="ECO:0000313" key="5">
    <source>
        <dbReference type="EMBL" id="KOO25456.1"/>
    </source>
</evidence>
<organism evidence="5 6">
    <name type="scientific">Chrysochromulina tobinii</name>
    <dbReference type="NCBI Taxonomy" id="1460289"/>
    <lineage>
        <taxon>Eukaryota</taxon>
        <taxon>Haptista</taxon>
        <taxon>Haptophyta</taxon>
        <taxon>Prymnesiophyceae</taxon>
        <taxon>Prymnesiales</taxon>
        <taxon>Chrysochromulinaceae</taxon>
        <taxon>Chrysochromulina</taxon>
    </lineage>
</organism>
<dbReference type="InterPro" id="IPR011042">
    <property type="entry name" value="6-blade_b-propeller_TolB-like"/>
</dbReference>
<feature type="repeat" description="NHL" evidence="2">
    <location>
        <begin position="191"/>
        <end position="231"/>
    </location>
</feature>
<evidence type="ECO:0000256" key="3">
    <source>
        <dbReference type="SAM" id="MobiDB-lite"/>
    </source>
</evidence>
<evidence type="ECO:0000259" key="4">
    <source>
        <dbReference type="SMART" id="SM00875"/>
    </source>
</evidence>
<dbReference type="PANTHER" id="PTHR24104">
    <property type="entry name" value="E3 UBIQUITIN-PROTEIN LIGASE NHLRC1-RELATED"/>
    <property type="match status" value="1"/>
</dbReference>
<feature type="region of interest" description="Disordered" evidence="3">
    <location>
        <begin position="472"/>
        <end position="495"/>
    </location>
</feature>
<dbReference type="GO" id="GO:0000209">
    <property type="term" value="P:protein polyubiquitination"/>
    <property type="evidence" value="ECO:0007669"/>
    <property type="project" value="TreeGrafter"/>
</dbReference>
<evidence type="ECO:0000256" key="1">
    <source>
        <dbReference type="ARBA" id="ARBA00022737"/>
    </source>
</evidence>
<dbReference type="GO" id="GO:0008270">
    <property type="term" value="F:zinc ion binding"/>
    <property type="evidence" value="ECO:0007669"/>
    <property type="project" value="UniProtKB-KW"/>
</dbReference>
<dbReference type="SMART" id="SM00875">
    <property type="entry name" value="BACK"/>
    <property type="match status" value="1"/>
</dbReference>
<feature type="repeat" description="NHL" evidence="2">
    <location>
        <begin position="238"/>
        <end position="282"/>
    </location>
</feature>
<dbReference type="Gene3D" id="1.25.40.420">
    <property type="match status" value="1"/>
</dbReference>
<gene>
    <name evidence="5" type="ORF">Ctob_002132</name>
</gene>